<sequence>MRLCDRSLWAARRRGALLVAAVLLVAALSFRSASLTCPDGPVSDAPREPHCRQRLYRALELSPGRGINCSGIVRGDEKAIQQAQLSSLEVANKRVPLTPRDYLNMTKDCGDFRATRRFIEFPLSQEEAEFPIAYSMVIHNKIEMFERLLRSIYAPQNVYCVHIDAKSPSDFQEAVRAIAACLSNVFVASHLESVVYASWSRVQADLNCMRDLLHSPVLWRYVLNTCGTDFPIKTNAEIVRALKVLQGRNSMESEKPSAYKRERWKYHHQVGTAISRTAQQKLPPPLSSPMFTGNAYFAATRAFVQHIFDNPLAQQFLEWSKDTYSPDEHIWATLNRVPGVPGAMPQNDKYQLSDMNALPRLVKWQYLEGDITKGAPYPPCTGKHQRSVCIYGAGDLPWMLQQHHLLANKFDPMVDDAAIQCLEEHLRHSALYGRGL</sequence>
<evidence type="ECO:0000256" key="13">
    <source>
        <dbReference type="ARBA" id="ARBA00038912"/>
    </source>
</evidence>
<keyword evidence="4 23" id="KW-0808">Transferase</keyword>
<dbReference type="PANTHER" id="PTHR19297">
    <property type="entry name" value="GLYCOSYLTRANSFERASE 14 FAMILY MEMBER"/>
    <property type="match status" value="1"/>
</dbReference>
<evidence type="ECO:0000256" key="2">
    <source>
        <dbReference type="ARBA" id="ARBA00004922"/>
    </source>
</evidence>
<evidence type="ECO:0000256" key="19">
    <source>
        <dbReference type="ARBA" id="ARBA00049870"/>
    </source>
</evidence>
<evidence type="ECO:0000256" key="21">
    <source>
        <dbReference type="ARBA" id="ARBA00049911"/>
    </source>
</evidence>
<evidence type="ECO:0000256" key="20">
    <source>
        <dbReference type="ARBA" id="ARBA00049876"/>
    </source>
</evidence>
<dbReference type="Proteomes" id="UP000582182">
    <property type="component" value="Unassembled WGS sequence"/>
</dbReference>
<keyword evidence="24" id="KW-1185">Reference proteome</keyword>
<evidence type="ECO:0000256" key="15">
    <source>
        <dbReference type="ARBA" id="ARBA00039292"/>
    </source>
</evidence>
<keyword evidence="3" id="KW-0328">Glycosyltransferase</keyword>
<protein>
    <recommendedName>
        <fullName evidence="15">Beta-1,3-galactosyl-O-glycosyl-glycoprotein beta-1,6-N-acetylglucosaminyltransferase 3</fullName>
        <ecNumber evidence="14">2.4.1.102</ecNumber>
        <ecNumber evidence="13">2.4.1.148</ecNumber>
        <ecNumber evidence="12">2.4.1.150</ecNumber>
    </recommendedName>
    <alternativeName>
        <fullName evidence="16">C2GnT-mucin type</fullName>
    </alternativeName>
</protein>
<evidence type="ECO:0000256" key="14">
    <source>
        <dbReference type="ARBA" id="ARBA00038948"/>
    </source>
</evidence>
<gene>
    <name evidence="23" type="primary">Gcnt3</name>
    <name evidence="23" type="ORF">TURVEL_R03414</name>
</gene>
<evidence type="ECO:0000256" key="16">
    <source>
        <dbReference type="ARBA" id="ARBA00041719"/>
    </source>
</evidence>
<feature type="non-terminal residue" evidence="23">
    <location>
        <position position="1"/>
    </location>
</feature>
<evidence type="ECO:0000313" key="24">
    <source>
        <dbReference type="Proteomes" id="UP000582182"/>
    </source>
</evidence>
<evidence type="ECO:0000256" key="4">
    <source>
        <dbReference type="ARBA" id="ARBA00022679"/>
    </source>
</evidence>
<evidence type="ECO:0000256" key="11">
    <source>
        <dbReference type="ARBA" id="ARBA00038150"/>
    </source>
</evidence>
<evidence type="ECO:0000256" key="1">
    <source>
        <dbReference type="ARBA" id="ARBA00004323"/>
    </source>
</evidence>
<dbReference type="EC" id="2.4.1.148" evidence="13"/>
<evidence type="ECO:0000256" key="3">
    <source>
        <dbReference type="ARBA" id="ARBA00022676"/>
    </source>
</evidence>
<name>A0A7L3M0A3_9CHAR</name>
<accession>A0A7L3M0A3</accession>
<evidence type="ECO:0000313" key="23">
    <source>
        <dbReference type="EMBL" id="NXU58630.1"/>
    </source>
</evidence>
<dbReference type="EC" id="2.4.1.150" evidence="12"/>
<dbReference type="GO" id="GO:0000139">
    <property type="term" value="C:Golgi membrane"/>
    <property type="evidence" value="ECO:0007669"/>
    <property type="project" value="UniProtKB-SubCell"/>
</dbReference>
<comment type="catalytic activity">
    <reaction evidence="19">
        <text>a 3-O-[beta-D-galactosyl-(1-&gt;3)-N-acetyl-alpha-D-galactosaminyl]-L-threonyl-[protein] + UDP-N-acetyl-alpha-D-glucosamine = a 3-O-{beta-D-galactosyl-(1-&gt;3)-[N-acetyl-beta-D-glucosaminyl-(1-&gt;6)]-N-acetyl-alpha-D-galactosaminyl}-L-threonyl-[protein] + UDP + H(+)</text>
        <dbReference type="Rhea" id="RHEA:56216"/>
        <dbReference type="Rhea" id="RHEA-COMP:13923"/>
        <dbReference type="Rhea" id="RHEA-COMP:14420"/>
        <dbReference type="ChEBI" id="CHEBI:15378"/>
        <dbReference type="ChEBI" id="CHEBI:57705"/>
        <dbReference type="ChEBI" id="CHEBI:58223"/>
        <dbReference type="ChEBI" id="CHEBI:137950"/>
        <dbReference type="ChEBI" id="CHEBI:139607"/>
        <dbReference type="EC" id="2.4.1.102"/>
    </reaction>
</comment>
<dbReference type="EC" id="2.4.1.102" evidence="14"/>
<dbReference type="OrthoDB" id="2019572at2759"/>
<evidence type="ECO:0000256" key="17">
    <source>
        <dbReference type="ARBA" id="ARBA00047621"/>
    </source>
</evidence>
<comment type="catalytic activity">
    <reaction evidence="21">
        <text>a 3-O-[beta-D-galactosyl-(1-&gt;3)-N-acetyl-alpha-D-galactosaminyl]-L-seryl-[protein] + UDP-N-acetyl-alpha-D-glucosamine = 3-O-{beta-D-galactosyl-(1-&gt;3)-[N-acetyl-beta-D-glucosaminyl-(1-&gt;6)]-N-acetyl-alpha-D-galactosaminyl}-L-seryl-[protein] + UDP + H(+)</text>
        <dbReference type="Rhea" id="RHEA:56212"/>
        <dbReference type="Rhea" id="RHEA-COMP:13922"/>
        <dbReference type="Rhea" id="RHEA-COMP:14419"/>
        <dbReference type="ChEBI" id="CHEBI:15378"/>
        <dbReference type="ChEBI" id="CHEBI:57705"/>
        <dbReference type="ChEBI" id="CHEBI:58223"/>
        <dbReference type="ChEBI" id="CHEBI:137949"/>
        <dbReference type="ChEBI" id="CHEBI:139605"/>
        <dbReference type="EC" id="2.4.1.102"/>
    </reaction>
</comment>
<dbReference type="InterPro" id="IPR003406">
    <property type="entry name" value="Glyco_trans_14"/>
</dbReference>
<reference evidence="23 24" key="1">
    <citation type="submission" date="2019-09" db="EMBL/GenBank/DDBJ databases">
        <title>Bird 10,000 Genomes (B10K) Project - Family phase.</title>
        <authorList>
            <person name="Zhang G."/>
        </authorList>
    </citation>
    <scope>NUCLEOTIDE SEQUENCE [LARGE SCALE GENOMIC DNA]</scope>
    <source>
        <strain evidence="23">B10K-DU-029-46</strain>
    </source>
</reference>
<evidence type="ECO:0000256" key="10">
    <source>
        <dbReference type="ARBA" id="ARBA00023180"/>
    </source>
</evidence>
<comment type="caution">
    <text evidence="23">The sequence shown here is derived from an EMBL/GenBank/DDBJ whole genome shotgun (WGS) entry which is preliminary data.</text>
</comment>
<dbReference type="GO" id="GO:0008109">
    <property type="term" value="F:N-acetyllactosaminide beta-1,6-N-acetylglucosaminyltransferase activity"/>
    <property type="evidence" value="ECO:0007669"/>
    <property type="project" value="UniProtKB-EC"/>
</dbReference>
<comment type="similarity">
    <text evidence="11">Belongs to the glycosyltransferase 14 family.</text>
</comment>
<keyword evidence="8" id="KW-0472">Membrane</keyword>
<dbReference type="EMBL" id="VZTY01032595">
    <property type="protein sequence ID" value="NXU58630.1"/>
    <property type="molecule type" value="Genomic_DNA"/>
</dbReference>
<evidence type="ECO:0000256" key="18">
    <source>
        <dbReference type="ARBA" id="ARBA00048927"/>
    </source>
</evidence>
<keyword evidence="10" id="KW-0325">Glycoprotein</keyword>
<comment type="function">
    <text evidence="22">Glycosyltransferase that can synthesize all known mucin beta 6 N-acetylglucosaminides. Mediates core 2 and core 4 O-glycan branching, 2 important steps in mucin-type biosynthesis. Also has I-branching enzyme activity by converting linear into branched poly-N-acetyllactosaminoglycans, leading to introduce the blood group I antigen during embryonic development.</text>
</comment>
<dbReference type="AlphaFoldDB" id="A0A7L3M0A3"/>
<comment type="catalytic activity">
    <reaction evidence="17">
        <text>a beta-D-Gal-(1-&gt;4)-beta-D-GlcNAc-(1-&gt;3)-beta-D-Gal-(1-&gt;4)-beta-D-GlcNAc derivative + UDP-N-acetyl-alpha-D-glucosamine = a beta-D-Gal-(1-&gt;4)-beta-D-GlcNAc-(1-&gt;3)-[beta-D-GlcNAc-(1-&gt;6)]-beta-D-Gal-(1-&gt;4)-N-acetyl-beta-D-GlcNAc derivative + UDP + H(+)</text>
        <dbReference type="Rhea" id="RHEA:54820"/>
        <dbReference type="ChEBI" id="CHEBI:15378"/>
        <dbReference type="ChEBI" id="CHEBI:57705"/>
        <dbReference type="ChEBI" id="CHEBI:58223"/>
        <dbReference type="ChEBI" id="CHEBI:138371"/>
        <dbReference type="ChEBI" id="CHEBI:138372"/>
        <dbReference type="EC" id="2.4.1.150"/>
    </reaction>
</comment>
<comment type="subcellular location">
    <subcellularLocation>
        <location evidence="1">Golgi apparatus membrane</location>
        <topology evidence="1">Single-pass type II membrane protein</topology>
    </subcellularLocation>
</comment>
<dbReference type="GO" id="GO:0047225">
    <property type="term" value="F:acetylgalactosaminyl-O-glycosyl-glycoprotein beta-1,6-N-acetylglucosaminyltransferase activity"/>
    <property type="evidence" value="ECO:0007669"/>
    <property type="project" value="UniProtKB-EC"/>
</dbReference>
<dbReference type="GO" id="GO:0003829">
    <property type="term" value="F:beta-1,3-galactosyl-O-glycosyl-glycoprotein beta-1,6-N-acetylglucosaminyltransferase activity"/>
    <property type="evidence" value="ECO:0007669"/>
    <property type="project" value="UniProtKB-EC"/>
</dbReference>
<comment type="catalytic activity">
    <reaction evidence="18">
        <text>3-O-[N-acetyl-beta-D-glucosaminyl-(1-&gt;3)-N-acetyl-alpha-D-galactosaminyl]-L-seryl-[protein] + UDP-N-acetyl-alpha-D-glucosamine = 3-O-[N-acetyl-beta-D-glucosaminyl-(1-&gt;3)-[N-acetyl-beta-D-glucosaminyl-(1-&gt;6)]-N-acetyl-alpha-D-galactosaminyl]-L-seryl-[protein] + UDP + H(+)</text>
        <dbReference type="Rhea" id="RHEA:56188"/>
        <dbReference type="Rhea" id="RHEA-COMP:11691"/>
        <dbReference type="Rhea" id="RHEA-COMP:14412"/>
        <dbReference type="ChEBI" id="CHEBI:15378"/>
        <dbReference type="ChEBI" id="CHEBI:57705"/>
        <dbReference type="ChEBI" id="CHEBI:58223"/>
        <dbReference type="ChEBI" id="CHEBI:87079"/>
        <dbReference type="ChEBI" id="CHEBI:139581"/>
        <dbReference type="EC" id="2.4.1.148"/>
    </reaction>
</comment>
<evidence type="ECO:0000256" key="5">
    <source>
        <dbReference type="ARBA" id="ARBA00022692"/>
    </source>
</evidence>
<proteinExistence type="inferred from homology"/>
<evidence type="ECO:0000256" key="7">
    <source>
        <dbReference type="ARBA" id="ARBA00022989"/>
    </source>
</evidence>
<organism evidence="23 24">
    <name type="scientific">Turnix velox</name>
    <name type="common">Little buttonquail</name>
    <dbReference type="NCBI Taxonomy" id="2529409"/>
    <lineage>
        <taxon>Eukaryota</taxon>
        <taxon>Metazoa</taxon>
        <taxon>Chordata</taxon>
        <taxon>Craniata</taxon>
        <taxon>Vertebrata</taxon>
        <taxon>Euteleostomi</taxon>
        <taxon>Archelosauria</taxon>
        <taxon>Archosauria</taxon>
        <taxon>Dinosauria</taxon>
        <taxon>Saurischia</taxon>
        <taxon>Theropoda</taxon>
        <taxon>Coelurosauria</taxon>
        <taxon>Aves</taxon>
        <taxon>Neognathae</taxon>
        <taxon>Neoaves</taxon>
        <taxon>Charadriiformes</taxon>
        <taxon>Turnicidae</taxon>
        <taxon>Turnix</taxon>
    </lineage>
</organism>
<evidence type="ECO:0000256" key="6">
    <source>
        <dbReference type="ARBA" id="ARBA00022968"/>
    </source>
</evidence>
<evidence type="ECO:0000256" key="22">
    <source>
        <dbReference type="ARBA" id="ARBA00055416"/>
    </source>
</evidence>
<evidence type="ECO:0000256" key="12">
    <source>
        <dbReference type="ARBA" id="ARBA00038907"/>
    </source>
</evidence>
<keyword evidence="5" id="KW-0812">Transmembrane</keyword>
<keyword evidence="6" id="KW-0735">Signal-anchor</keyword>
<evidence type="ECO:0000256" key="9">
    <source>
        <dbReference type="ARBA" id="ARBA00023157"/>
    </source>
</evidence>
<comment type="catalytic activity">
    <reaction evidence="20">
        <text>a 3-O-[N-acetyl-beta-D-glucosaminyl-(1-&gt;3)-N-acetyl-alpha-D-galactosaminyl]-L-threonyl-[protein] + UDP-N-acetyl-alpha-D-glucosamine = 3-O-[N-acetyl-beta-D-glucosaminyl-(1-&gt;3)-[N-acetyl-beta-D-glucosaminyl-(1-&gt;6)]-N-acetyl-alpha-D-galactosaminyl]-L-threonyl-[protein] + UDP + H(+)</text>
        <dbReference type="Rhea" id="RHEA:56192"/>
        <dbReference type="Rhea" id="RHEA-COMP:11692"/>
        <dbReference type="Rhea" id="RHEA-COMP:14413"/>
        <dbReference type="ChEBI" id="CHEBI:15378"/>
        <dbReference type="ChEBI" id="CHEBI:57705"/>
        <dbReference type="ChEBI" id="CHEBI:58223"/>
        <dbReference type="ChEBI" id="CHEBI:87080"/>
        <dbReference type="ChEBI" id="CHEBI:139580"/>
        <dbReference type="EC" id="2.4.1.148"/>
    </reaction>
</comment>
<feature type="non-terminal residue" evidence="23">
    <location>
        <position position="436"/>
    </location>
</feature>
<dbReference type="Pfam" id="PF02485">
    <property type="entry name" value="Branch"/>
    <property type="match status" value="1"/>
</dbReference>
<evidence type="ECO:0000256" key="8">
    <source>
        <dbReference type="ARBA" id="ARBA00023136"/>
    </source>
</evidence>
<keyword evidence="9" id="KW-1015">Disulfide bond</keyword>
<comment type="pathway">
    <text evidence="2">Protein modification; protein glycosylation.</text>
</comment>
<keyword evidence="7" id="KW-1133">Transmembrane helix</keyword>
<dbReference type="PANTHER" id="PTHR19297:SF81">
    <property type="entry name" value="BETA-1,3-GALACTOSYL-O-GLYCOSYL-GLYCOPROTEIN BETA-1,6-N-ACETYLGLUCOSAMINYLTRANSFERASE 3"/>
    <property type="match status" value="1"/>
</dbReference>